<dbReference type="EMBL" id="GG657757">
    <property type="protein sequence ID" value="EFL33754.1"/>
    <property type="molecule type" value="Genomic_DNA"/>
</dbReference>
<protein>
    <submittedName>
        <fullName evidence="1">Predicted protein</fullName>
    </submittedName>
</protein>
<reference evidence="2" key="1">
    <citation type="submission" date="2009-02" db="EMBL/GenBank/DDBJ databases">
        <title>Annotation of Streptomyces viridochromogenes strain DSM 40736.</title>
        <authorList>
            <consortium name="The Broad Institute Genome Sequencing Platform"/>
            <consortium name="Broad Institute Microbial Sequencing Center"/>
            <person name="Fischbach M."/>
            <person name="Godfrey P."/>
            <person name="Ward D."/>
            <person name="Young S."/>
            <person name="Zeng Q."/>
            <person name="Koehrsen M."/>
            <person name="Alvarado L."/>
            <person name="Berlin A.M."/>
            <person name="Bochicchio J."/>
            <person name="Borenstein D."/>
            <person name="Chapman S.B."/>
            <person name="Chen Z."/>
            <person name="Engels R."/>
            <person name="Freedman E."/>
            <person name="Gellesch M."/>
            <person name="Goldberg J."/>
            <person name="Griggs A."/>
            <person name="Gujja S."/>
            <person name="Heilman E.R."/>
            <person name="Heiman D.I."/>
            <person name="Hepburn T.A."/>
            <person name="Howarth C."/>
            <person name="Jen D."/>
            <person name="Larson L."/>
            <person name="Lewis B."/>
            <person name="Mehta T."/>
            <person name="Park D."/>
            <person name="Pearson M."/>
            <person name="Richards J."/>
            <person name="Roberts A."/>
            <person name="Saif S."/>
            <person name="Shea T.D."/>
            <person name="Shenoy N."/>
            <person name="Sisk P."/>
            <person name="Stolte C."/>
            <person name="Sykes S.N."/>
            <person name="Thomson T."/>
            <person name="Walk T."/>
            <person name="White J."/>
            <person name="Yandava C."/>
            <person name="Straight P."/>
            <person name="Clardy J."/>
            <person name="Hung D."/>
            <person name="Kolter R."/>
            <person name="Mekalanos J."/>
            <person name="Walker S."/>
            <person name="Walsh C.T."/>
            <person name="Wieland-Brown L.C."/>
            <person name="Haas B."/>
            <person name="Nusbaum C."/>
            <person name="Birren B."/>
        </authorList>
    </citation>
    <scope>NUCLEOTIDE SEQUENCE [LARGE SCALE GENOMIC DNA]</scope>
    <source>
        <strain evidence="2">DSM 40736 / JCM 4977 / BCRC 1201 / Tue 494</strain>
    </source>
</reference>
<sequence>MQGRSPAFMPIRALGLSWWTVAAAALAAFLGLSPCAWTSIHLRVDAAPHTVALLQTQLDDRVCESVLTWWGADLRVPGSLATFPAVPRCLPSHRARRGHDYEGV</sequence>
<dbReference type="HOGENOM" id="CLU_2248690_0_0_11"/>
<keyword evidence="2" id="KW-1185">Reference proteome</keyword>
<gene>
    <name evidence="1" type="ORF">SSQG_04272</name>
</gene>
<dbReference type="Proteomes" id="UP000004184">
    <property type="component" value="Unassembled WGS sequence"/>
</dbReference>
<proteinExistence type="predicted"/>
<evidence type="ECO:0000313" key="1">
    <source>
        <dbReference type="EMBL" id="EFL33754.1"/>
    </source>
</evidence>
<dbReference type="AlphaFoldDB" id="D9X3U4"/>
<name>D9X3U4_STRVT</name>
<organism evidence="1 2">
    <name type="scientific">Streptomyces viridochromogenes (strain DSM 40736 / JCM 4977 / BCRC 1201 / Tue 494)</name>
    <dbReference type="NCBI Taxonomy" id="591159"/>
    <lineage>
        <taxon>Bacteria</taxon>
        <taxon>Bacillati</taxon>
        <taxon>Actinomycetota</taxon>
        <taxon>Actinomycetes</taxon>
        <taxon>Kitasatosporales</taxon>
        <taxon>Streptomycetaceae</taxon>
        <taxon>Streptomyces</taxon>
    </lineage>
</organism>
<evidence type="ECO:0000313" key="2">
    <source>
        <dbReference type="Proteomes" id="UP000004184"/>
    </source>
</evidence>
<accession>D9X3U4</accession>